<keyword evidence="2" id="KW-1185">Reference proteome</keyword>
<dbReference type="InParanoid" id="Q2LQE1"/>
<gene>
    <name evidence="1" type="ORF">SYN_02332</name>
</gene>
<dbReference type="HOGENOM" id="CLU_078997_0_0_7"/>
<dbReference type="EMBL" id="CP000252">
    <property type="protein sequence ID" value="ABC76393.1"/>
    <property type="molecule type" value="Genomic_DNA"/>
</dbReference>
<dbReference type="Pfam" id="PF15931">
    <property type="entry name" value="DUF4747"/>
    <property type="match status" value="1"/>
</dbReference>
<dbReference type="STRING" id="56780.SYN_02332"/>
<organism evidence="1 2">
    <name type="scientific">Syntrophus aciditrophicus (strain SB)</name>
    <dbReference type="NCBI Taxonomy" id="56780"/>
    <lineage>
        <taxon>Bacteria</taxon>
        <taxon>Pseudomonadati</taxon>
        <taxon>Thermodesulfobacteriota</taxon>
        <taxon>Syntrophia</taxon>
        <taxon>Syntrophales</taxon>
        <taxon>Syntrophaceae</taxon>
        <taxon>Syntrophus</taxon>
    </lineage>
</organism>
<dbReference type="KEGG" id="sat:SYN_02332"/>
<protein>
    <submittedName>
        <fullName evidence="1">Hypothetical cytosolic protein</fullName>
    </submittedName>
</protein>
<name>Q2LQE1_SYNAS</name>
<reference evidence="1 2" key="1">
    <citation type="journal article" date="2007" name="Proc. Natl. Acad. Sci. U.S.A.">
        <title>The genome of Syntrophus aciditrophicus: life at the thermodynamic limit of microbial growth.</title>
        <authorList>
            <person name="McInerney M.J."/>
            <person name="Rohlin L."/>
            <person name="Mouttaki H."/>
            <person name="Kim U."/>
            <person name="Krupp R.S."/>
            <person name="Rios-Hernandez L."/>
            <person name="Sieber J."/>
            <person name="Struchtemeyer C.G."/>
            <person name="Bhattacharyya A."/>
            <person name="Campbell J.W."/>
            <person name="Gunsalus R.P."/>
        </authorList>
    </citation>
    <scope>NUCLEOTIDE SEQUENCE [LARGE SCALE GENOMIC DNA]</scope>
    <source>
        <strain evidence="1 2">SB</strain>
    </source>
</reference>
<accession>Q2LQE1</accession>
<proteinExistence type="predicted"/>
<dbReference type="InterPro" id="IPR031832">
    <property type="entry name" value="DUF4747"/>
</dbReference>
<evidence type="ECO:0000313" key="2">
    <source>
        <dbReference type="Proteomes" id="UP000001933"/>
    </source>
</evidence>
<dbReference type="Proteomes" id="UP000001933">
    <property type="component" value="Chromosome"/>
</dbReference>
<evidence type="ECO:0000313" key="1">
    <source>
        <dbReference type="EMBL" id="ABC76393.1"/>
    </source>
</evidence>
<dbReference type="AlphaFoldDB" id="Q2LQE1"/>
<sequence length="295" mass="33667">MQEVLMPRLKTLKVAALNITTQPHSSENYISLFKDSHKIKATGKIRGSDWGIIGSLYEEEGHNNVPILRGMVYRFLNIDPKAPWLDLESNTPIDEEQLEIRPIVPDHLKPNLKMISYVFYPKSHRFFFSRRHISPGDMMKLMNDLFKDDTIATKYGQVDVSVESTSEAIERILAIPRLTRLHIMFNRPNDDDLGGLAASLLQKIDNMNIRKLEQTATSTHEAGIKPDDETQALMKLALSNGRIEAKGYDAEQKVEISTDLHPFIEQTLYNPEIQTEHSALLETSEFMLHKIKGNK</sequence>
<dbReference type="eggNOG" id="ENOG5032TZ0">
    <property type="taxonomic scope" value="Bacteria"/>
</dbReference>